<keyword evidence="4" id="KW-0677">Repeat</keyword>
<dbReference type="Gene3D" id="2.60.40.10">
    <property type="entry name" value="Immunoglobulins"/>
    <property type="match status" value="3"/>
</dbReference>
<evidence type="ECO:0000256" key="1">
    <source>
        <dbReference type="ARBA" id="ARBA00004167"/>
    </source>
</evidence>
<comment type="subcellular location">
    <subcellularLocation>
        <location evidence="1">Membrane</location>
        <topology evidence="1">Single-pass membrane protein</topology>
    </subcellularLocation>
</comment>
<dbReference type="CDD" id="cd00063">
    <property type="entry name" value="FN3"/>
    <property type="match status" value="3"/>
</dbReference>
<dbReference type="VEuPathDB" id="VectorBase:HLOH_051212"/>
<dbReference type="InterPro" id="IPR050991">
    <property type="entry name" value="ECM_Regulatory_Proteins"/>
</dbReference>
<dbReference type="InterPro" id="IPR036116">
    <property type="entry name" value="FN3_sf"/>
</dbReference>
<dbReference type="GO" id="GO:0007155">
    <property type="term" value="P:cell adhesion"/>
    <property type="evidence" value="ECO:0007669"/>
    <property type="project" value="UniProtKB-KW"/>
</dbReference>
<dbReference type="SMART" id="SM00060">
    <property type="entry name" value="FN3"/>
    <property type="match status" value="2"/>
</dbReference>
<organism evidence="13 14">
    <name type="scientific">Haemaphysalis longicornis</name>
    <name type="common">Bush tick</name>
    <dbReference type="NCBI Taxonomy" id="44386"/>
    <lineage>
        <taxon>Eukaryota</taxon>
        <taxon>Metazoa</taxon>
        <taxon>Ecdysozoa</taxon>
        <taxon>Arthropoda</taxon>
        <taxon>Chelicerata</taxon>
        <taxon>Arachnida</taxon>
        <taxon>Acari</taxon>
        <taxon>Parasitiformes</taxon>
        <taxon>Ixodida</taxon>
        <taxon>Ixodoidea</taxon>
        <taxon>Ixodidae</taxon>
        <taxon>Haemaphysalinae</taxon>
        <taxon>Haemaphysalis</taxon>
    </lineage>
</organism>
<dbReference type="OrthoDB" id="6417739at2759"/>
<evidence type="ECO:0000256" key="7">
    <source>
        <dbReference type="ARBA" id="ARBA00023136"/>
    </source>
</evidence>
<evidence type="ECO:0000256" key="11">
    <source>
        <dbReference type="SAM" id="Phobius"/>
    </source>
</evidence>
<dbReference type="Proteomes" id="UP000821853">
    <property type="component" value="Chromosome 4"/>
</dbReference>
<evidence type="ECO:0000256" key="3">
    <source>
        <dbReference type="ARBA" id="ARBA00022729"/>
    </source>
</evidence>
<comment type="caution">
    <text evidence="13">The sequence shown here is derived from an EMBL/GenBank/DDBJ whole genome shotgun (WGS) entry which is preliminary data.</text>
</comment>
<proteinExistence type="predicted"/>
<accession>A0A9J6GBR6</accession>
<keyword evidence="2 11" id="KW-0812">Transmembrane</keyword>
<feature type="domain" description="Fibronectin type-III" evidence="12">
    <location>
        <begin position="1"/>
        <end position="47"/>
    </location>
</feature>
<dbReference type="Pfam" id="PF25059">
    <property type="entry name" value="FN3_DSCAM-DSCAML_C"/>
    <property type="match status" value="1"/>
</dbReference>
<evidence type="ECO:0000256" key="2">
    <source>
        <dbReference type="ARBA" id="ARBA00022692"/>
    </source>
</evidence>
<sequence length="479" mass="53099">MEHPPHRLNFEVAGLRRSTEYAVTVQAFNGKGAGPQSEVVRVRTSISVSKRHRPASCGPLSKDPPNAPLLRVGGTTFRSISVNWENENLQEAPITGYSLYYKVEGVAGNEWHEVSVPHDRRAFTLSDLRCGTEYLVYIRATNRAGKGPQGETLSVRTNGGRPVEPDPRRLFETNTTFVVLHLEAWDSGGCPVSYFVVQYRPEARGSTPYSSSTSSEWTLHSNNVVPQQQLVQLADLVPGSWYTLLMSAHNDAGSTEVELSFATLTLAGDLPSRHYELLDPQVAFYRHLTVTVPIVSAILVLIIVVGVVCVILRKRSYESRQRIDDGMVVAECYDANKGDMVLAVSHESQARESTYYPAPYATHNRTDTMLETWEPNRETLAACMEVYEKTGLEGIYGASPLHVSKPKTPRTRRTPSWKEDGDRSSGSENDADDLLDEDCDGVVPETLIVPLDTYRLGTLTPPARGLPARVSFWLVHLSL</sequence>
<evidence type="ECO:0000256" key="9">
    <source>
        <dbReference type="ARBA" id="ARBA00023319"/>
    </source>
</evidence>
<dbReference type="InterPro" id="IPR056754">
    <property type="entry name" value="DSCAM/DSCAML_C"/>
</dbReference>
<evidence type="ECO:0000256" key="8">
    <source>
        <dbReference type="ARBA" id="ARBA00023157"/>
    </source>
</evidence>
<dbReference type="PANTHER" id="PTHR46708:SF2">
    <property type="entry name" value="FIBRONECTIN TYPE-III DOMAIN-CONTAINING PROTEIN"/>
    <property type="match status" value="1"/>
</dbReference>
<protein>
    <recommendedName>
        <fullName evidence="12">Fibronectin type-III domain-containing protein</fullName>
    </recommendedName>
</protein>
<evidence type="ECO:0000256" key="6">
    <source>
        <dbReference type="ARBA" id="ARBA00022989"/>
    </source>
</evidence>
<gene>
    <name evidence="13" type="ORF">HPB48_023080</name>
</gene>
<feature type="domain" description="Fibronectin type-III" evidence="12">
    <location>
        <begin position="64"/>
        <end position="160"/>
    </location>
</feature>
<keyword evidence="9" id="KW-0393">Immunoglobulin domain</keyword>
<name>A0A9J6GBR6_HAELO</name>
<dbReference type="InterPro" id="IPR013783">
    <property type="entry name" value="Ig-like_fold"/>
</dbReference>
<keyword evidence="14" id="KW-1185">Reference proteome</keyword>
<feature type="domain" description="Fibronectin type-III" evidence="12">
    <location>
        <begin position="164"/>
        <end position="268"/>
    </location>
</feature>
<evidence type="ECO:0000256" key="5">
    <source>
        <dbReference type="ARBA" id="ARBA00022889"/>
    </source>
</evidence>
<keyword evidence="5" id="KW-0130">Cell adhesion</keyword>
<dbReference type="SUPFAM" id="SSF49265">
    <property type="entry name" value="Fibronectin type III"/>
    <property type="match status" value="2"/>
</dbReference>
<feature type="compositionally biased region" description="Acidic residues" evidence="10">
    <location>
        <begin position="429"/>
        <end position="438"/>
    </location>
</feature>
<dbReference type="Pfam" id="PF00041">
    <property type="entry name" value="fn3"/>
    <property type="match status" value="1"/>
</dbReference>
<keyword evidence="7 11" id="KW-0472">Membrane</keyword>
<evidence type="ECO:0000256" key="10">
    <source>
        <dbReference type="SAM" id="MobiDB-lite"/>
    </source>
</evidence>
<dbReference type="InterPro" id="IPR003961">
    <property type="entry name" value="FN3_dom"/>
</dbReference>
<dbReference type="OMA" id="HAFITRN"/>
<evidence type="ECO:0000313" key="13">
    <source>
        <dbReference type="EMBL" id="KAH9372890.1"/>
    </source>
</evidence>
<dbReference type="AlphaFoldDB" id="A0A9J6GBR6"/>
<keyword evidence="3" id="KW-0732">Signal</keyword>
<feature type="compositionally biased region" description="Basic residues" evidence="10">
    <location>
        <begin position="404"/>
        <end position="415"/>
    </location>
</feature>
<reference evidence="13 14" key="1">
    <citation type="journal article" date="2020" name="Cell">
        <title>Large-Scale Comparative Analyses of Tick Genomes Elucidate Their Genetic Diversity and Vector Capacities.</title>
        <authorList>
            <consortium name="Tick Genome and Microbiome Consortium (TIGMIC)"/>
            <person name="Jia N."/>
            <person name="Wang J."/>
            <person name="Shi W."/>
            <person name="Du L."/>
            <person name="Sun Y."/>
            <person name="Zhan W."/>
            <person name="Jiang J.F."/>
            <person name="Wang Q."/>
            <person name="Zhang B."/>
            <person name="Ji P."/>
            <person name="Bell-Sakyi L."/>
            <person name="Cui X.M."/>
            <person name="Yuan T.T."/>
            <person name="Jiang B.G."/>
            <person name="Yang W.F."/>
            <person name="Lam T.T."/>
            <person name="Chang Q.C."/>
            <person name="Ding S.J."/>
            <person name="Wang X.J."/>
            <person name="Zhu J.G."/>
            <person name="Ruan X.D."/>
            <person name="Zhao L."/>
            <person name="Wei J.T."/>
            <person name="Ye R.Z."/>
            <person name="Que T.C."/>
            <person name="Du C.H."/>
            <person name="Zhou Y.H."/>
            <person name="Cheng J.X."/>
            <person name="Dai P.F."/>
            <person name="Guo W.B."/>
            <person name="Han X.H."/>
            <person name="Huang E.J."/>
            <person name="Li L.F."/>
            <person name="Wei W."/>
            <person name="Gao Y.C."/>
            <person name="Liu J.Z."/>
            <person name="Shao H.Z."/>
            <person name="Wang X."/>
            <person name="Wang C.C."/>
            <person name="Yang T.C."/>
            <person name="Huo Q.B."/>
            <person name="Li W."/>
            <person name="Chen H.Y."/>
            <person name="Chen S.E."/>
            <person name="Zhou L.G."/>
            <person name="Ni X.B."/>
            <person name="Tian J.H."/>
            <person name="Sheng Y."/>
            <person name="Liu T."/>
            <person name="Pan Y.S."/>
            <person name="Xia L.Y."/>
            <person name="Li J."/>
            <person name="Zhao F."/>
            <person name="Cao W.C."/>
        </authorList>
    </citation>
    <scope>NUCLEOTIDE SEQUENCE [LARGE SCALE GENOMIC DNA]</scope>
    <source>
        <strain evidence="13">HaeL-2018</strain>
    </source>
</reference>
<dbReference type="EMBL" id="JABSTR010000006">
    <property type="protein sequence ID" value="KAH9372890.1"/>
    <property type="molecule type" value="Genomic_DNA"/>
</dbReference>
<keyword evidence="8" id="KW-1015">Disulfide bond</keyword>
<keyword evidence="6 11" id="KW-1133">Transmembrane helix</keyword>
<dbReference type="PROSITE" id="PS50853">
    <property type="entry name" value="FN3"/>
    <property type="match status" value="3"/>
</dbReference>
<evidence type="ECO:0000256" key="4">
    <source>
        <dbReference type="ARBA" id="ARBA00022737"/>
    </source>
</evidence>
<dbReference type="GO" id="GO:0016020">
    <property type="term" value="C:membrane"/>
    <property type="evidence" value="ECO:0007669"/>
    <property type="project" value="UniProtKB-SubCell"/>
</dbReference>
<dbReference type="PANTHER" id="PTHR46708">
    <property type="entry name" value="TENASCIN"/>
    <property type="match status" value="1"/>
</dbReference>
<feature type="transmembrane region" description="Helical" evidence="11">
    <location>
        <begin position="290"/>
        <end position="312"/>
    </location>
</feature>
<evidence type="ECO:0000259" key="12">
    <source>
        <dbReference type="PROSITE" id="PS50853"/>
    </source>
</evidence>
<evidence type="ECO:0000313" key="14">
    <source>
        <dbReference type="Proteomes" id="UP000821853"/>
    </source>
</evidence>
<feature type="region of interest" description="Disordered" evidence="10">
    <location>
        <begin position="398"/>
        <end position="438"/>
    </location>
</feature>
<feature type="compositionally biased region" description="Basic and acidic residues" evidence="10">
    <location>
        <begin position="416"/>
        <end position="425"/>
    </location>
</feature>